<gene>
    <name evidence="2" type="ORF">BED47_07695</name>
</gene>
<accession>A0ABX2ZQP2</accession>
<sequence length="443" mass="50311">MNISMGQREYLLEILNYEYIIPNEFHECIEDAIKKYATNSRYFRVTIDSMLKKPQSMATSIGAIRDNNLSLFRGKFAEWLACIEYNALKNKGIVLMTIINPDSTSKADLLHIIKKDDKYEAIPGPDIKCGGSTYVLNQWNKIVNSRYDIPMVDMDGNLTTEEGLKMLTEKQREKFDQLKQVHPKKKPIKSVWNKQDINRLMMDYLKYVSDGITPADSEDRPFVASKDNRDRIRDNLSKLPGKTENRSSWVELCKKASELPNIPENYLNPITMAKIEKKKREEVSKKGSKTSTENIKYAKGKGNNNKTKSVSGNKNVNKPIQKGLIKGLANFLGYDSPPEMIMDGVLKILPASVAAGRVIVNKMFGGGSDSRPSLFDNQGNEKTYNDSIEIKNITNKRTNTTNSTHASPREHVVKGHGQHYNTREGRIFREKEPFSRGKKGKSM</sequence>
<dbReference type="EMBL" id="MDKC01000023">
    <property type="protein sequence ID" value="ODG91526.1"/>
    <property type="molecule type" value="Genomic_DNA"/>
</dbReference>
<name>A0ABX2ZQP2_9BACI</name>
<feature type="region of interest" description="Disordered" evidence="1">
    <location>
        <begin position="396"/>
        <end position="443"/>
    </location>
</feature>
<feature type="region of interest" description="Disordered" evidence="1">
    <location>
        <begin position="278"/>
        <end position="315"/>
    </location>
</feature>
<protein>
    <submittedName>
        <fullName evidence="2">Uncharacterized protein</fullName>
    </submittedName>
</protein>
<keyword evidence="3" id="KW-1185">Reference proteome</keyword>
<feature type="compositionally biased region" description="Polar residues" evidence="1">
    <location>
        <begin position="302"/>
        <end position="315"/>
    </location>
</feature>
<proteinExistence type="predicted"/>
<comment type="caution">
    <text evidence="2">The sequence shown here is derived from an EMBL/GenBank/DDBJ whole genome shotgun (WGS) entry which is preliminary data.</text>
</comment>
<feature type="compositionally biased region" description="Basic and acidic residues" evidence="1">
    <location>
        <begin position="421"/>
        <end position="435"/>
    </location>
</feature>
<evidence type="ECO:0000256" key="1">
    <source>
        <dbReference type="SAM" id="MobiDB-lite"/>
    </source>
</evidence>
<feature type="region of interest" description="Disordered" evidence="1">
    <location>
        <begin position="218"/>
        <end position="239"/>
    </location>
</feature>
<dbReference type="Proteomes" id="UP000094580">
    <property type="component" value="Unassembled WGS sequence"/>
</dbReference>
<evidence type="ECO:0000313" key="2">
    <source>
        <dbReference type="EMBL" id="ODG91526.1"/>
    </source>
</evidence>
<reference evidence="2 3" key="1">
    <citation type="submission" date="2016-07" db="EMBL/GenBank/DDBJ databases">
        <authorList>
            <person name="Townsley L."/>
            <person name="Shank E.A."/>
        </authorList>
    </citation>
    <scope>NUCLEOTIDE SEQUENCE [LARGE SCALE GENOMIC DNA]</scope>
    <source>
        <strain evidence="2 3">CH01</strain>
    </source>
</reference>
<evidence type="ECO:0000313" key="3">
    <source>
        <dbReference type="Proteomes" id="UP000094580"/>
    </source>
</evidence>
<organism evidence="2 3">
    <name type="scientific">Gottfriedia luciferensis</name>
    <dbReference type="NCBI Taxonomy" id="178774"/>
    <lineage>
        <taxon>Bacteria</taxon>
        <taxon>Bacillati</taxon>
        <taxon>Bacillota</taxon>
        <taxon>Bacilli</taxon>
        <taxon>Bacillales</taxon>
        <taxon>Bacillaceae</taxon>
        <taxon>Gottfriedia</taxon>
    </lineage>
</organism>